<dbReference type="GO" id="GO:0005829">
    <property type="term" value="C:cytosol"/>
    <property type="evidence" value="ECO:0007669"/>
    <property type="project" value="TreeGrafter"/>
</dbReference>
<dbReference type="SUPFAM" id="SSF46894">
    <property type="entry name" value="C-terminal effector domain of the bipartite response regulators"/>
    <property type="match status" value="1"/>
</dbReference>
<dbReference type="SMART" id="SM00862">
    <property type="entry name" value="Trans_reg_C"/>
    <property type="match status" value="1"/>
</dbReference>
<keyword evidence="4 7" id="KW-0238">DNA-binding</keyword>
<dbReference type="SMART" id="SM00448">
    <property type="entry name" value="REC"/>
    <property type="match status" value="1"/>
</dbReference>
<reference evidence="11" key="1">
    <citation type="submission" date="2018-04" db="EMBL/GenBank/DDBJ databases">
        <authorList>
            <person name="Illikoud N."/>
        </authorList>
    </citation>
    <scope>NUCLEOTIDE SEQUENCE [LARGE SCALE GENOMIC DNA]</scope>
</reference>
<dbReference type="InterPro" id="IPR016032">
    <property type="entry name" value="Sig_transdc_resp-reg_C-effctor"/>
</dbReference>
<dbReference type="InterPro" id="IPR011006">
    <property type="entry name" value="CheY-like_superfamily"/>
</dbReference>
<organism evidence="10 11">
    <name type="scientific">Brochothrix thermosphacta</name>
    <name type="common">Microbacterium thermosphactum</name>
    <dbReference type="NCBI Taxonomy" id="2756"/>
    <lineage>
        <taxon>Bacteria</taxon>
        <taxon>Bacillati</taxon>
        <taxon>Bacillota</taxon>
        <taxon>Bacilli</taxon>
        <taxon>Bacillales</taxon>
        <taxon>Listeriaceae</taxon>
        <taxon>Brochothrix</taxon>
    </lineage>
</organism>
<evidence type="ECO:0000256" key="1">
    <source>
        <dbReference type="ARBA" id="ARBA00022553"/>
    </source>
</evidence>
<dbReference type="AlphaFoldDB" id="A0A2X0R702"/>
<feature type="modified residue" description="4-aspartylphosphate" evidence="6">
    <location>
        <position position="51"/>
    </location>
</feature>
<dbReference type="InterPro" id="IPR001789">
    <property type="entry name" value="Sig_transdc_resp-reg_receiver"/>
</dbReference>
<dbReference type="Pfam" id="PF00072">
    <property type="entry name" value="Response_reg"/>
    <property type="match status" value="1"/>
</dbReference>
<dbReference type="GeneID" id="66536726"/>
<dbReference type="CDD" id="cd00383">
    <property type="entry name" value="trans_reg_C"/>
    <property type="match status" value="1"/>
</dbReference>
<evidence type="ECO:0000256" key="4">
    <source>
        <dbReference type="ARBA" id="ARBA00023125"/>
    </source>
</evidence>
<dbReference type="Pfam" id="PF00486">
    <property type="entry name" value="Trans_reg_C"/>
    <property type="match status" value="1"/>
</dbReference>
<dbReference type="InterPro" id="IPR036388">
    <property type="entry name" value="WH-like_DNA-bd_sf"/>
</dbReference>
<dbReference type="GO" id="GO:0000156">
    <property type="term" value="F:phosphorelay response regulator activity"/>
    <property type="evidence" value="ECO:0007669"/>
    <property type="project" value="TreeGrafter"/>
</dbReference>
<feature type="domain" description="Response regulatory" evidence="8">
    <location>
        <begin position="2"/>
        <end position="115"/>
    </location>
</feature>
<evidence type="ECO:0000256" key="3">
    <source>
        <dbReference type="ARBA" id="ARBA00023015"/>
    </source>
</evidence>
<name>A0A2X0R702_BROTH</name>
<dbReference type="GO" id="GO:0032993">
    <property type="term" value="C:protein-DNA complex"/>
    <property type="evidence" value="ECO:0007669"/>
    <property type="project" value="TreeGrafter"/>
</dbReference>
<dbReference type="Proteomes" id="UP000270190">
    <property type="component" value="Unassembled WGS sequence"/>
</dbReference>
<dbReference type="InterPro" id="IPR001867">
    <property type="entry name" value="OmpR/PhoB-type_DNA-bd"/>
</dbReference>
<dbReference type="SUPFAM" id="SSF52172">
    <property type="entry name" value="CheY-like"/>
    <property type="match status" value="1"/>
</dbReference>
<evidence type="ECO:0000313" key="10">
    <source>
        <dbReference type="EMBL" id="SPP26133.1"/>
    </source>
</evidence>
<keyword evidence="2" id="KW-0902">Two-component regulatory system</keyword>
<accession>A0A2X0R702</accession>
<dbReference type="PANTHER" id="PTHR48111">
    <property type="entry name" value="REGULATOR OF RPOS"/>
    <property type="match status" value="1"/>
</dbReference>
<evidence type="ECO:0000313" key="11">
    <source>
        <dbReference type="Proteomes" id="UP000270190"/>
    </source>
</evidence>
<sequence>MKVYIVEDDPIILESMKQNLMRWGLEVHTVIDFENVKKEFLDIEPHFVILDVTLPKFDGFYWCRQIRDISNVPIIFISSRDSQMDQIMGMNMGADYYIEKPVDMDILMARVNALLRRVYSYKDLEQPTVMEQEGLFLHIDTNVVSYENNKIDLTKNEFLILYTLMQNQTKIVSRDEIMRVLWEDESFVDDNTLTVNIVRLRKKLTEIGIHDRIQTKKGQGYILK</sequence>
<evidence type="ECO:0000256" key="7">
    <source>
        <dbReference type="PROSITE-ProRule" id="PRU01091"/>
    </source>
</evidence>
<dbReference type="InterPro" id="IPR039420">
    <property type="entry name" value="WalR-like"/>
</dbReference>
<proteinExistence type="predicted"/>
<keyword evidence="5" id="KW-0804">Transcription</keyword>
<evidence type="ECO:0000256" key="5">
    <source>
        <dbReference type="ARBA" id="ARBA00023163"/>
    </source>
</evidence>
<dbReference type="GO" id="GO:0006355">
    <property type="term" value="P:regulation of DNA-templated transcription"/>
    <property type="evidence" value="ECO:0007669"/>
    <property type="project" value="InterPro"/>
</dbReference>
<gene>
    <name evidence="10" type="primary">bceR</name>
    <name evidence="10" type="ORF">BTBSAS_10288</name>
</gene>
<evidence type="ECO:0000259" key="9">
    <source>
        <dbReference type="PROSITE" id="PS51755"/>
    </source>
</evidence>
<dbReference type="PROSITE" id="PS50110">
    <property type="entry name" value="RESPONSE_REGULATORY"/>
    <property type="match status" value="1"/>
</dbReference>
<dbReference type="PANTHER" id="PTHR48111:SF43">
    <property type="entry name" value="STAGE 0 SPORULATION PROTEIN A HOMOLOG"/>
    <property type="match status" value="1"/>
</dbReference>
<dbReference type="RefSeq" id="WP_036026733.1">
    <property type="nucleotide sequence ID" value="NZ_CBCPHX010000002.1"/>
</dbReference>
<dbReference type="Gene3D" id="1.10.10.10">
    <property type="entry name" value="Winged helix-like DNA-binding domain superfamily/Winged helix DNA-binding domain"/>
    <property type="match status" value="1"/>
</dbReference>
<feature type="domain" description="OmpR/PhoB-type" evidence="9">
    <location>
        <begin position="127"/>
        <end position="224"/>
    </location>
</feature>
<keyword evidence="3" id="KW-0805">Transcription regulation</keyword>
<keyword evidence="1 6" id="KW-0597">Phosphoprotein</keyword>
<dbReference type="Gene3D" id="3.40.50.2300">
    <property type="match status" value="1"/>
</dbReference>
<protein>
    <submittedName>
        <fullName evidence="10">Two-component response regulator controlling resistance to antibiotics affecting the envelope</fullName>
    </submittedName>
</protein>
<dbReference type="GO" id="GO:0000976">
    <property type="term" value="F:transcription cis-regulatory region binding"/>
    <property type="evidence" value="ECO:0007669"/>
    <property type="project" value="TreeGrafter"/>
</dbReference>
<evidence type="ECO:0000259" key="8">
    <source>
        <dbReference type="PROSITE" id="PS50110"/>
    </source>
</evidence>
<dbReference type="EMBL" id="OUNC01000001">
    <property type="protein sequence ID" value="SPP26133.1"/>
    <property type="molecule type" value="Genomic_DNA"/>
</dbReference>
<feature type="DNA-binding region" description="OmpR/PhoB-type" evidence="7">
    <location>
        <begin position="127"/>
        <end position="224"/>
    </location>
</feature>
<evidence type="ECO:0000256" key="2">
    <source>
        <dbReference type="ARBA" id="ARBA00023012"/>
    </source>
</evidence>
<dbReference type="PROSITE" id="PS51755">
    <property type="entry name" value="OMPR_PHOB"/>
    <property type="match status" value="1"/>
</dbReference>
<dbReference type="Gene3D" id="6.10.250.690">
    <property type="match status" value="1"/>
</dbReference>
<evidence type="ECO:0000256" key="6">
    <source>
        <dbReference type="PROSITE-ProRule" id="PRU00169"/>
    </source>
</evidence>